<dbReference type="SUPFAM" id="SSF56801">
    <property type="entry name" value="Acetyl-CoA synthetase-like"/>
    <property type="match status" value="1"/>
</dbReference>
<evidence type="ECO:0000259" key="3">
    <source>
        <dbReference type="Pfam" id="PF13193"/>
    </source>
</evidence>
<dbReference type="Gene3D" id="3.30.300.30">
    <property type="match status" value="1"/>
</dbReference>
<dbReference type="InterPro" id="IPR000873">
    <property type="entry name" value="AMP-dep_synth/lig_dom"/>
</dbReference>
<feature type="region of interest" description="Disordered" evidence="1">
    <location>
        <begin position="18"/>
        <end position="87"/>
    </location>
</feature>
<dbReference type="PROSITE" id="PS00455">
    <property type="entry name" value="AMP_BINDING"/>
    <property type="match status" value="1"/>
</dbReference>
<dbReference type="InterPro" id="IPR010071">
    <property type="entry name" value="AA_adenyl_dom"/>
</dbReference>
<feature type="domain" description="AMP-dependent synthetase/ligase" evidence="2">
    <location>
        <begin position="121"/>
        <end position="468"/>
    </location>
</feature>
<dbReference type="Pfam" id="PF00501">
    <property type="entry name" value="AMP-binding"/>
    <property type="match status" value="1"/>
</dbReference>
<accession>A0A5P8KBT3</accession>
<dbReference type="GO" id="GO:0043041">
    <property type="term" value="P:amino acid activation for nonribosomal peptide biosynthetic process"/>
    <property type="evidence" value="ECO:0007669"/>
    <property type="project" value="TreeGrafter"/>
</dbReference>
<evidence type="ECO:0000313" key="4">
    <source>
        <dbReference type="EMBL" id="QFR00457.1"/>
    </source>
</evidence>
<dbReference type="GO" id="GO:0005737">
    <property type="term" value="C:cytoplasm"/>
    <property type="evidence" value="ECO:0007669"/>
    <property type="project" value="TreeGrafter"/>
</dbReference>
<dbReference type="AlphaFoldDB" id="A0A5P8KBT3"/>
<sequence>MPLLAWSRDSNFRAESCFGRHRRPCSPGHLGRSAGSRGHRSERRLSPAGRSLTAGHADSRRGERDLRHRTAHDRGLPLSDPRRVRGRRAERGERILALAPLRPGAGVTAERGPRAVIHRRFEARAERFPRATALESADTRITYAEANRRANRLAHRLHALGVGGEQRVALLLEPSFDYVLAALAVLKAGGCYVPLDIGHPPARLAAVLADTEATVVITRGDLAARAAGHGARTVLLDDASEPSTTGHDGNLDVPVRSDHLAYVVHTSGSSGRPKGVMVPHGGVVRLVQDPDWIRLGPGEVIPLLTSVCFDVSMFEMWGALLNGGCLVLAPGATASLRALGRVVADHGVTTMWLTAGLFHTVVDEGVELLTGVRQLLAGGEAPSAEHVRKLLDAHPGIRFVNGYGPTEATVFAATHTVVPPWRAQESVPIGKAVGGTDLHVLDDALQPLPAGEPGQLFIGGAGLARGYLNRPGLTAERFLPHPYGAAGERLYVTGDRCVRLLDGTIRYLGRIDRQVKVRGFRVELGEIEATVRRHPAVRDVTVTAHGDSPESRVLIAYPVLAPSRTPDADQALAEVRSWLGEQLPAHMIPGVWRVLGRLPLTSNGKVDRRRLPEPFAA</sequence>
<evidence type="ECO:0000256" key="1">
    <source>
        <dbReference type="SAM" id="MobiDB-lite"/>
    </source>
</evidence>
<keyword evidence="5" id="KW-1185">Reference proteome</keyword>
<dbReference type="EMBL" id="CP045096">
    <property type="protein sequence ID" value="QFR00457.1"/>
    <property type="molecule type" value="Genomic_DNA"/>
</dbReference>
<dbReference type="Gene3D" id="3.40.50.980">
    <property type="match status" value="2"/>
</dbReference>
<dbReference type="GO" id="GO:0044550">
    <property type="term" value="P:secondary metabolite biosynthetic process"/>
    <property type="evidence" value="ECO:0007669"/>
    <property type="project" value="TreeGrafter"/>
</dbReference>
<gene>
    <name evidence="4" type="ORF">F9278_34585</name>
</gene>
<dbReference type="InterPro" id="IPR020845">
    <property type="entry name" value="AMP-binding_CS"/>
</dbReference>
<protein>
    <submittedName>
        <fullName evidence="4">Amino acid adenylation domain-containing protein</fullName>
    </submittedName>
</protein>
<organism evidence="4 5">
    <name type="scientific">Streptomyces phaeolivaceus</name>
    <dbReference type="NCBI Taxonomy" id="2653200"/>
    <lineage>
        <taxon>Bacteria</taxon>
        <taxon>Bacillati</taxon>
        <taxon>Actinomycetota</taxon>
        <taxon>Actinomycetes</taxon>
        <taxon>Kitasatosporales</taxon>
        <taxon>Streptomycetaceae</taxon>
        <taxon>Streptomyces</taxon>
    </lineage>
</organism>
<dbReference type="KEGG" id="sphv:F9278_34585"/>
<evidence type="ECO:0000259" key="2">
    <source>
        <dbReference type="Pfam" id="PF00501"/>
    </source>
</evidence>
<reference evidence="4 5" key="1">
    <citation type="submission" date="2019-10" db="EMBL/GenBank/DDBJ databases">
        <title>Streptomyces sp. strain GY16 isolated from leaves of Broussonetia papyrifera.</title>
        <authorList>
            <person name="Mo P."/>
        </authorList>
    </citation>
    <scope>NUCLEOTIDE SEQUENCE [LARGE SCALE GENOMIC DNA]</scope>
    <source>
        <strain evidence="4 5">GY16</strain>
    </source>
</reference>
<dbReference type="GO" id="GO:0031177">
    <property type="term" value="F:phosphopantetheine binding"/>
    <property type="evidence" value="ECO:0007669"/>
    <property type="project" value="TreeGrafter"/>
</dbReference>
<dbReference type="Gene3D" id="2.30.38.10">
    <property type="entry name" value="Luciferase, Domain 3"/>
    <property type="match status" value="1"/>
</dbReference>
<feature type="domain" description="AMP-binding enzyme C-terminal" evidence="3">
    <location>
        <begin position="526"/>
        <end position="605"/>
    </location>
</feature>
<proteinExistence type="predicted"/>
<dbReference type="Pfam" id="PF13193">
    <property type="entry name" value="AMP-binding_C"/>
    <property type="match status" value="1"/>
</dbReference>
<dbReference type="FunFam" id="3.40.50.980:FF:000001">
    <property type="entry name" value="Non-ribosomal peptide synthetase"/>
    <property type="match status" value="1"/>
</dbReference>
<dbReference type="InterPro" id="IPR025110">
    <property type="entry name" value="AMP-bd_C"/>
</dbReference>
<dbReference type="InterPro" id="IPR045851">
    <property type="entry name" value="AMP-bd_C_sf"/>
</dbReference>
<name>A0A5P8KBT3_9ACTN</name>
<feature type="compositionally biased region" description="Basic and acidic residues" evidence="1">
    <location>
        <begin position="57"/>
        <end position="87"/>
    </location>
</feature>
<dbReference type="PANTHER" id="PTHR45527:SF1">
    <property type="entry name" value="FATTY ACID SYNTHASE"/>
    <property type="match status" value="1"/>
</dbReference>
<dbReference type="Proteomes" id="UP000327294">
    <property type="component" value="Chromosome"/>
</dbReference>
<evidence type="ECO:0000313" key="5">
    <source>
        <dbReference type="Proteomes" id="UP000327294"/>
    </source>
</evidence>
<dbReference type="NCBIfam" id="TIGR01733">
    <property type="entry name" value="AA-adenyl-dom"/>
    <property type="match status" value="1"/>
</dbReference>
<dbReference type="PANTHER" id="PTHR45527">
    <property type="entry name" value="NONRIBOSOMAL PEPTIDE SYNTHETASE"/>
    <property type="match status" value="1"/>
</dbReference>
<dbReference type="CDD" id="cd12117">
    <property type="entry name" value="A_NRPS_Srf_like"/>
    <property type="match status" value="1"/>
</dbReference>